<dbReference type="EMBL" id="JBBXMP010000137">
    <property type="protein sequence ID" value="KAL0061383.1"/>
    <property type="molecule type" value="Genomic_DNA"/>
</dbReference>
<proteinExistence type="predicted"/>
<protein>
    <recommendedName>
        <fullName evidence="3">F-box domain-containing protein</fullName>
    </recommendedName>
</protein>
<evidence type="ECO:0008006" key="3">
    <source>
        <dbReference type="Google" id="ProtNLM"/>
    </source>
</evidence>
<comment type="caution">
    <text evidence="1">The sequence shown here is derived from an EMBL/GenBank/DDBJ whole genome shotgun (WGS) entry which is preliminary data.</text>
</comment>
<accession>A0ABR2ZKZ0</accession>
<keyword evidence="2" id="KW-1185">Reference proteome</keyword>
<organism evidence="1 2">
    <name type="scientific">Marasmius tenuissimus</name>
    <dbReference type="NCBI Taxonomy" id="585030"/>
    <lineage>
        <taxon>Eukaryota</taxon>
        <taxon>Fungi</taxon>
        <taxon>Dikarya</taxon>
        <taxon>Basidiomycota</taxon>
        <taxon>Agaricomycotina</taxon>
        <taxon>Agaricomycetes</taxon>
        <taxon>Agaricomycetidae</taxon>
        <taxon>Agaricales</taxon>
        <taxon>Marasmiineae</taxon>
        <taxon>Marasmiaceae</taxon>
        <taxon>Marasmius</taxon>
    </lineage>
</organism>
<reference evidence="1 2" key="1">
    <citation type="submission" date="2024-05" db="EMBL/GenBank/DDBJ databases">
        <title>A draft genome resource for the thread blight pathogen Marasmius tenuissimus strain MS-2.</title>
        <authorList>
            <person name="Yulfo-Soto G.E."/>
            <person name="Baruah I.K."/>
            <person name="Amoako-Attah I."/>
            <person name="Bukari Y."/>
            <person name="Meinhardt L.W."/>
            <person name="Bailey B.A."/>
            <person name="Cohen S.P."/>
        </authorList>
    </citation>
    <scope>NUCLEOTIDE SEQUENCE [LARGE SCALE GENOMIC DNA]</scope>
    <source>
        <strain evidence="1 2">MS-2</strain>
    </source>
</reference>
<dbReference type="Gene3D" id="3.80.10.10">
    <property type="entry name" value="Ribonuclease Inhibitor"/>
    <property type="match status" value="1"/>
</dbReference>
<gene>
    <name evidence="1" type="ORF">AAF712_011783</name>
</gene>
<dbReference type="SUPFAM" id="SSF52047">
    <property type="entry name" value="RNI-like"/>
    <property type="match status" value="1"/>
</dbReference>
<dbReference type="Proteomes" id="UP001437256">
    <property type="component" value="Unassembled WGS sequence"/>
</dbReference>
<evidence type="ECO:0000313" key="2">
    <source>
        <dbReference type="Proteomes" id="UP001437256"/>
    </source>
</evidence>
<name>A0ABR2ZKZ0_9AGAR</name>
<dbReference type="InterPro" id="IPR032675">
    <property type="entry name" value="LRR_dom_sf"/>
</dbReference>
<evidence type="ECO:0000313" key="1">
    <source>
        <dbReference type="EMBL" id="KAL0061383.1"/>
    </source>
</evidence>
<sequence>MTITVNGVDWDEPSLELRPLSMTLPSQITPLDIIRQFHDPSTRETSHILALIAIEEQDASIVRKQIQPLQSRLNALISDKRRSTLQPFGSNELLELERIQRELNTLFSYDQRIMELRHIVSVVRRVPFDLWERIFSLASACDRDNCPTFSVVKARAPEDDEGDPQPRCTCAWKFPGASLSQVCTRWRMHVGGIPRLWSRFSINLDEFPARLQPLLEFYKRTVQDQGHPLEMRLVATRSVSTWGQILPVPNVPPAKRAIETLLAIFSQCRLLNLNLAHDFIRSALNSPPTSGWKAVSPALTTFALRLGYPGSQNFDRNRWLWDAIRTGAPNLRNVTISELHNFQPELTVLPYHQLTSLDVDRLSELPSRNLRKLLPLCTSLEKLEIGYYDPPEGPGTGLPAVEVPTLRELNVTVMQFPDQLVPLFREHTFPHLRTLKISLRSSQASFRHSSWVSKRDNWDSGFLDHLRASVRSLERLSFDLDNPQIPDGSLPVLPIIRVCTAVKWLDLRLGLGPEPMHHRNAVVIDLLQKFKLRTDLDPGEPEALERRSLVPRLEKLSIRDEWLQQPTNGDVQLMLDVLESRMRGGVGLGRLEAFEMIYGPSPPAKKKSQSPYELHYVAREDTVGRADQRIRNIRERGAACVIERADPNGMVYGLIWP</sequence>